<feature type="transmembrane region" description="Helical" evidence="1">
    <location>
        <begin position="40"/>
        <end position="61"/>
    </location>
</feature>
<dbReference type="Pfam" id="PF04238">
    <property type="entry name" value="DUF420"/>
    <property type="match status" value="1"/>
</dbReference>
<evidence type="ECO:0008006" key="4">
    <source>
        <dbReference type="Google" id="ProtNLM"/>
    </source>
</evidence>
<organism evidence="2 3">
    <name type="scientific">Candidatus Hydrogenisulfobacillus filiaventi</name>
    <dbReference type="NCBI Taxonomy" id="2707344"/>
    <lineage>
        <taxon>Bacteria</taxon>
        <taxon>Bacillati</taxon>
        <taxon>Bacillota</taxon>
        <taxon>Clostridia</taxon>
        <taxon>Eubacteriales</taxon>
        <taxon>Clostridiales Family XVII. Incertae Sedis</taxon>
        <taxon>Candidatus Hydrogenisulfobacillus</taxon>
    </lineage>
</organism>
<dbReference type="KEGG" id="hfv:R50_1634"/>
<evidence type="ECO:0000313" key="2">
    <source>
        <dbReference type="EMBL" id="CAB1129135.1"/>
    </source>
</evidence>
<dbReference type="PANTHER" id="PTHR37692">
    <property type="entry name" value="HYPOTHETICAL MEMBRANE SPANNING PROTEIN"/>
    <property type="match status" value="1"/>
</dbReference>
<protein>
    <recommendedName>
        <fullName evidence="4">DUF420 domain-containing protein</fullName>
    </recommendedName>
</protein>
<keyword evidence="1" id="KW-0472">Membrane</keyword>
<dbReference type="EMBL" id="LR778114">
    <property type="protein sequence ID" value="CAB1129135.1"/>
    <property type="molecule type" value="Genomic_DNA"/>
</dbReference>
<sequence>MSIESAWALVNELLMIGSAGAIATGWSRIRRGQVEVHRRWMILGASLATLFFLSYLAQSLLVGDTLFGGPRSWALAYQAFLQVHVILATLAGALGIVTLRLALKGRFPVHRKVAPWTVVFWFVAAATGLGVYLLLFTIFTPGPTTGNLVHVVLGTAAGR</sequence>
<dbReference type="PANTHER" id="PTHR37692:SF1">
    <property type="entry name" value="DUF420 DOMAIN-CONTAINING PROTEIN"/>
    <property type="match status" value="1"/>
</dbReference>
<feature type="transmembrane region" description="Helical" evidence="1">
    <location>
        <begin position="81"/>
        <end position="103"/>
    </location>
</feature>
<feature type="transmembrane region" description="Helical" evidence="1">
    <location>
        <begin position="115"/>
        <end position="139"/>
    </location>
</feature>
<evidence type="ECO:0000313" key="3">
    <source>
        <dbReference type="Proteomes" id="UP000503399"/>
    </source>
</evidence>
<feature type="transmembrane region" description="Helical" evidence="1">
    <location>
        <begin position="6"/>
        <end position="28"/>
    </location>
</feature>
<accession>A0A6F8ZGL6</accession>
<keyword evidence="1" id="KW-0812">Transmembrane</keyword>
<proteinExistence type="predicted"/>
<reference evidence="2 3" key="1">
    <citation type="submission" date="2020-02" db="EMBL/GenBank/DDBJ databases">
        <authorList>
            <person name="Hogendoorn C."/>
        </authorList>
    </citation>
    <scope>NUCLEOTIDE SEQUENCE [LARGE SCALE GENOMIC DNA]</scope>
    <source>
        <strain evidence="2">R501</strain>
    </source>
</reference>
<gene>
    <name evidence="2" type="ORF">R50_1634</name>
</gene>
<keyword evidence="1" id="KW-1133">Transmembrane helix</keyword>
<keyword evidence="3" id="KW-1185">Reference proteome</keyword>
<dbReference type="InterPro" id="IPR007352">
    <property type="entry name" value="DUF420"/>
</dbReference>
<evidence type="ECO:0000256" key="1">
    <source>
        <dbReference type="SAM" id="Phobius"/>
    </source>
</evidence>
<dbReference type="AlphaFoldDB" id="A0A6F8ZGL6"/>
<dbReference type="Proteomes" id="UP000503399">
    <property type="component" value="Chromosome"/>
</dbReference>
<name>A0A6F8ZGL6_9FIRM</name>